<dbReference type="PROSITE" id="PS00840">
    <property type="entry name" value="SUMT_2"/>
    <property type="match status" value="1"/>
</dbReference>
<dbReference type="Gene3D" id="3.30.950.10">
    <property type="entry name" value="Methyltransferase, Cobalt-precorrin-4 Transmethylase, Domain 2"/>
    <property type="match status" value="1"/>
</dbReference>
<name>A0ABM6GDZ4_9BACT</name>
<accession>A0ABM6GDZ4</accession>
<dbReference type="Proteomes" id="UP000185490">
    <property type="component" value="Chromosome"/>
</dbReference>
<evidence type="ECO:0000259" key="8">
    <source>
        <dbReference type="Pfam" id="PF02602"/>
    </source>
</evidence>
<dbReference type="InterPro" id="IPR014776">
    <property type="entry name" value="4pyrrole_Mease_sub2"/>
</dbReference>
<dbReference type="InterPro" id="IPR000878">
    <property type="entry name" value="4pyrrol_Mease"/>
</dbReference>
<dbReference type="EC" id="2.1.1.107" evidence="1"/>
<evidence type="ECO:0000259" key="7">
    <source>
        <dbReference type="Pfam" id="PF00590"/>
    </source>
</evidence>
<evidence type="ECO:0000313" key="10">
    <source>
        <dbReference type="Proteomes" id="UP000185490"/>
    </source>
</evidence>
<feature type="domain" description="Tetrapyrrole methylase" evidence="7">
    <location>
        <begin position="4"/>
        <end position="204"/>
    </location>
</feature>
<dbReference type="InterPro" id="IPR014777">
    <property type="entry name" value="4pyrrole_Mease_sub1"/>
</dbReference>
<dbReference type="CDD" id="cd11642">
    <property type="entry name" value="SUMT"/>
    <property type="match status" value="1"/>
</dbReference>
<keyword evidence="2 6" id="KW-0489">Methyltransferase</keyword>
<evidence type="ECO:0000256" key="1">
    <source>
        <dbReference type="ARBA" id="ARBA00012162"/>
    </source>
</evidence>
<dbReference type="InterPro" id="IPR036108">
    <property type="entry name" value="4pyrrol_syn_uPrphyn_synt_sf"/>
</dbReference>
<dbReference type="PANTHER" id="PTHR45790:SF3">
    <property type="entry name" value="S-ADENOSYL-L-METHIONINE-DEPENDENT UROPORPHYRINOGEN III METHYLTRANSFERASE, CHLOROPLASTIC"/>
    <property type="match status" value="1"/>
</dbReference>
<dbReference type="Pfam" id="PF00590">
    <property type="entry name" value="TP_methylase"/>
    <property type="match status" value="1"/>
</dbReference>
<evidence type="ECO:0000256" key="4">
    <source>
        <dbReference type="ARBA" id="ARBA00022691"/>
    </source>
</evidence>
<protein>
    <recommendedName>
        <fullName evidence="1">uroporphyrinogen-III C-methyltransferase</fullName>
        <ecNumber evidence="1">2.1.1.107</ecNumber>
    </recommendedName>
</protein>
<keyword evidence="5" id="KW-0627">Porphyrin biosynthesis</keyword>
<evidence type="ECO:0000313" key="9">
    <source>
        <dbReference type="EMBL" id="APT73720.1"/>
    </source>
</evidence>
<organism evidence="9 10">
    <name type="scientific">Thermosipho melanesiensis</name>
    <dbReference type="NCBI Taxonomy" id="46541"/>
    <lineage>
        <taxon>Bacteria</taxon>
        <taxon>Thermotogati</taxon>
        <taxon>Thermotogota</taxon>
        <taxon>Thermotogae</taxon>
        <taxon>Thermotogales</taxon>
        <taxon>Fervidobacteriaceae</taxon>
        <taxon>Thermosipho</taxon>
    </lineage>
</organism>
<proteinExistence type="inferred from homology"/>
<dbReference type="Gene3D" id="3.40.50.10090">
    <property type="match status" value="2"/>
</dbReference>
<dbReference type="SUPFAM" id="SSF69618">
    <property type="entry name" value="HemD-like"/>
    <property type="match status" value="1"/>
</dbReference>
<dbReference type="Gene3D" id="3.40.1010.10">
    <property type="entry name" value="Cobalt-precorrin-4 Transmethylase, Domain 1"/>
    <property type="match status" value="1"/>
</dbReference>
<keyword evidence="4" id="KW-0949">S-adenosyl-L-methionine</keyword>
<dbReference type="GO" id="GO:0008168">
    <property type="term" value="F:methyltransferase activity"/>
    <property type="evidence" value="ECO:0007669"/>
    <property type="project" value="UniProtKB-KW"/>
</dbReference>
<evidence type="ECO:0000256" key="2">
    <source>
        <dbReference type="ARBA" id="ARBA00022603"/>
    </source>
</evidence>
<feature type="domain" description="Tetrapyrrole biosynthesis uroporphyrinogen III synthase" evidence="8">
    <location>
        <begin position="249"/>
        <end position="445"/>
    </location>
</feature>
<dbReference type="RefSeq" id="WP_012056933.1">
    <property type="nucleotide sequence ID" value="NZ_CP007389.1"/>
</dbReference>
<evidence type="ECO:0000256" key="6">
    <source>
        <dbReference type="RuleBase" id="RU003960"/>
    </source>
</evidence>
<sequence>MGIVYLVGAGPGDLKLVTVKGLEIIKNADTIVYDRLINKKLLSLAKKGAKLIYVGKKAGRHYKTQEEINKILEEEAKNVEIVVRLKGGDPILFGRGAEEFEYLKSKNIEVKIIPGITSAIAVPTYAGIPITHREVSSSVHIYTGHKEIDLRKNRGTSIFLMAGKNLNNLKKQLMKTYGKDTPCAIISNGTYNTQKTIRTTISNLPKNIPSPSLLIIGSVVNKNINWFENQKLFGKKILITREYSSEFDLLEEQGAIVYCIPTFKIIPKYENIKDFMKKIDNYKSIVFTSKNGVIFFFETLKMIKMDVRKIKADIAVVGEKTSKLLENYGIYPTLVGKTAKDIYDKITLPCATLTSNISTVPTHIYKITAYENIPILKNKTKLQKIINDKVDYVVFTSPSSFHYFRNMVTLTSEIICAIGATTKSEIEKRGYKVHITPKKATFEELSKEIILWEGKHEKTKKIEK</sequence>
<dbReference type="InterPro" id="IPR003754">
    <property type="entry name" value="4pyrrol_synth_uPrphyn_synth"/>
</dbReference>
<dbReference type="NCBIfam" id="TIGR01469">
    <property type="entry name" value="cobA_cysG_Cterm"/>
    <property type="match status" value="1"/>
</dbReference>
<dbReference type="GO" id="GO:0032259">
    <property type="term" value="P:methylation"/>
    <property type="evidence" value="ECO:0007669"/>
    <property type="project" value="UniProtKB-KW"/>
</dbReference>
<dbReference type="InterPro" id="IPR006366">
    <property type="entry name" value="CobA/CysG_C"/>
</dbReference>
<evidence type="ECO:0000256" key="5">
    <source>
        <dbReference type="ARBA" id="ARBA00023244"/>
    </source>
</evidence>
<dbReference type="CDD" id="cd06578">
    <property type="entry name" value="HemD"/>
    <property type="match status" value="1"/>
</dbReference>
<dbReference type="InterPro" id="IPR035996">
    <property type="entry name" value="4pyrrol_Methylase_sf"/>
</dbReference>
<dbReference type="InterPro" id="IPR003043">
    <property type="entry name" value="Uropor_MeTrfase_CS"/>
</dbReference>
<evidence type="ECO:0000256" key="3">
    <source>
        <dbReference type="ARBA" id="ARBA00022679"/>
    </source>
</evidence>
<keyword evidence="3 6" id="KW-0808">Transferase</keyword>
<dbReference type="PROSITE" id="PS00839">
    <property type="entry name" value="SUMT_1"/>
    <property type="match status" value="1"/>
</dbReference>
<dbReference type="EMBL" id="CP007389">
    <property type="protein sequence ID" value="APT73720.1"/>
    <property type="molecule type" value="Genomic_DNA"/>
</dbReference>
<comment type="similarity">
    <text evidence="6">Belongs to the precorrin methyltransferase family.</text>
</comment>
<dbReference type="NCBIfam" id="NF004790">
    <property type="entry name" value="PRK06136.1"/>
    <property type="match status" value="1"/>
</dbReference>
<dbReference type="SUPFAM" id="SSF53790">
    <property type="entry name" value="Tetrapyrrole methylase"/>
    <property type="match status" value="1"/>
</dbReference>
<dbReference type="InterPro" id="IPR050161">
    <property type="entry name" value="Siro_Cobalamin_biosynth"/>
</dbReference>
<keyword evidence="10" id="KW-1185">Reference proteome</keyword>
<reference evidence="9 10" key="1">
    <citation type="submission" date="2014-02" db="EMBL/GenBank/DDBJ databases">
        <title>Diversity of Thermotogales isolates from hydrothermal vents.</title>
        <authorList>
            <person name="Haverkamp T.H.A."/>
            <person name="Lossouarn J."/>
            <person name="Geslin C."/>
            <person name="Nesbo C.L."/>
        </authorList>
    </citation>
    <scope>NUCLEOTIDE SEQUENCE [LARGE SCALE GENOMIC DNA]</scope>
    <source>
        <strain evidence="9 10">431</strain>
    </source>
</reference>
<dbReference type="PANTHER" id="PTHR45790">
    <property type="entry name" value="SIROHEME SYNTHASE-RELATED"/>
    <property type="match status" value="1"/>
</dbReference>
<dbReference type="Pfam" id="PF02602">
    <property type="entry name" value="HEM4"/>
    <property type="match status" value="1"/>
</dbReference>
<gene>
    <name evidence="9" type="ORF">BW47_03835</name>
</gene>